<evidence type="ECO:0000313" key="2">
    <source>
        <dbReference type="Proteomes" id="UP000236161"/>
    </source>
</evidence>
<sequence>MMMFLGCTCHSRHGPTAPFSIQNTFSRHANQRLTCSSWRDLRVESLLPRGKKLSTQYFQLPQRPTAEGPS</sequence>
<dbReference type="Proteomes" id="UP000236161">
    <property type="component" value="Unassembled WGS sequence"/>
</dbReference>
<reference evidence="1 2" key="1">
    <citation type="journal article" date="2017" name="Nature">
        <title>The Apostasia genome and the evolution of orchids.</title>
        <authorList>
            <person name="Zhang G.Q."/>
            <person name="Liu K.W."/>
            <person name="Li Z."/>
            <person name="Lohaus R."/>
            <person name="Hsiao Y.Y."/>
            <person name="Niu S.C."/>
            <person name="Wang J.Y."/>
            <person name="Lin Y.C."/>
            <person name="Xu Q."/>
            <person name="Chen L.J."/>
            <person name="Yoshida K."/>
            <person name="Fujiwara S."/>
            <person name="Wang Z.W."/>
            <person name="Zhang Y.Q."/>
            <person name="Mitsuda N."/>
            <person name="Wang M."/>
            <person name="Liu G.H."/>
            <person name="Pecoraro L."/>
            <person name="Huang H.X."/>
            <person name="Xiao X.J."/>
            <person name="Lin M."/>
            <person name="Wu X.Y."/>
            <person name="Wu W.L."/>
            <person name="Chen Y.Y."/>
            <person name="Chang S.B."/>
            <person name="Sakamoto S."/>
            <person name="Ohme-Takagi M."/>
            <person name="Yagi M."/>
            <person name="Zeng S.J."/>
            <person name="Shen C.Y."/>
            <person name="Yeh C.M."/>
            <person name="Luo Y.B."/>
            <person name="Tsai W.C."/>
            <person name="Van de Peer Y."/>
            <person name="Liu Z.J."/>
        </authorList>
    </citation>
    <scope>NUCLEOTIDE SEQUENCE [LARGE SCALE GENOMIC DNA]</scope>
    <source>
        <strain evidence="2">cv. Shenzhen</strain>
        <tissue evidence="1">Stem</tissue>
    </source>
</reference>
<proteinExistence type="predicted"/>
<dbReference type="EMBL" id="KZ451950">
    <property type="protein sequence ID" value="PKA58853.1"/>
    <property type="molecule type" value="Genomic_DNA"/>
</dbReference>
<dbReference type="AlphaFoldDB" id="A0A2I0ATH8"/>
<organism evidence="1 2">
    <name type="scientific">Apostasia shenzhenica</name>
    <dbReference type="NCBI Taxonomy" id="1088818"/>
    <lineage>
        <taxon>Eukaryota</taxon>
        <taxon>Viridiplantae</taxon>
        <taxon>Streptophyta</taxon>
        <taxon>Embryophyta</taxon>
        <taxon>Tracheophyta</taxon>
        <taxon>Spermatophyta</taxon>
        <taxon>Magnoliopsida</taxon>
        <taxon>Liliopsida</taxon>
        <taxon>Asparagales</taxon>
        <taxon>Orchidaceae</taxon>
        <taxon>Apostasioideae</taxon>
        <taxon>Apostasia</taxon>
    </lineage>
</organism>
<gene>
    <name evidence="1" type="ORF">AXF42_Ash000946</name>
</gene>
<accession>A0A2I0ATH8</accession>
<name>A0A2I0ATH8_9ASPA</name>
<protein>
    <submittedName>
        <fullName evidence="1">Uncharacterized protein</fullName>
    </submittedName>
</protein>
<evidence type="ECO:0000313" key="1">
    <source>
        <dbReference type="EMBL" id="PKA58853.1"/>
    </source>
</evidence>
<keyword evidence="2" id="KW-1185">Reference proteome</keyword>